<gene>
    <name evidence="1" type="ORF">F7Q99_28825</name>
</gene>
<organism evidence="1 2">
    <name type="scientific">Streptomyces kaniharaensis</name>
    <dbReference type="NCBI Taxonomy" id="212423"/>
    <lineage>
        <taxon>Bacteria</taxon>
        <taxon>Bacillati</taxon>
        <taxon>Actinomycetota</taxon>
        <taxon>Actinomycetes</taxon>
        <taxon>Kitasatosporales</taxon>
        <taxon>Streptomycetaceae</taxon>
        <taxon>Streptomyces</taxon>
    </lineage>
</organism>
<dbReference type="Proteomes" id="UP000450000">
    <property type="component" value="Unassembled WGS sequence"/>
</dbReference>
<dbReference type="EMBL" id="WBOF01000002">
    <property type="protein sequence ID" value="MQS16131.1"/>
    <property type="molecule type" value="Genomic_DNA"/>
</dbReference>
<name>A0A6N7KXC1_9ACTN</name>
<sequence>MKLAYFRPVPVGAWPFENMALCSRELPAEAAHWSRGRARQAGLACGACGKVDFRRDRKEDDPATFPFEVPGPDGELRLECGGCRPEFIDPTALPAPRPGADDLLEAARTILHGCGFDLREDGSAITPREAPCGCDSPFDGLQRAVLAAQGVSVPTGVSDAEIRTVNVINTIADLYRRTSCPGPLVVHHDGVAECHHEACPGLLATAHSMEATDPCSMHPDPERGVICARCSTQLAPAGGQCGRHDDR</sequence>
<evidence type="ECO:0000313" key="1">
    <source>
        <dbReference type="EMBL" id="MQS16131.1"/>
    </source>
</evidence>
<proteinExistence type="predicted"/>
<keyword evidence="2" id="KW-1185">Reference proteome</keyword>
<evidence type="ECO:0000313" key="2">
    <source>
        <dbReference type="Proteomes" id="UP000450000"/>
    </source>
</evidence>
<dbReference type="AlphaFoldDB" id="A0A6N7KXC1"/>
<reference evidence="1 2" key="1">
    <citation type="submission" date="2019-09" db="EMBL/GenBank/DDBJ databases">
        <title>Genome Sequences of Streptomyces kaniharaensis ATCC 21070.</title>
        <authorList>
            <person name="Zhu W."/>
            <person name="De Crecy-Lagard V."/>
            <person name="Richards N.G."/>
        </authorList>
    </citation>
    <scope>NUCLEOTIDE SEQUENCE [LARGE SCALE GENOMIC DNA]</scope>
    <source>
        <strain evidence="1 2">SF-557</strain>
    </source>
</reference>
<protein>
    <submittedName>
        <fullName evidence="1">Uncharacterized protein</fullName>
    </submittedName>
</protein>
<comment type="caution">
    <text evidence="1">The sequence shown here is derived from an EMBL/GenBank/DDBJ whole genome shotgun (WGS) entry which is preliminary data.</text>
</comment>
<dbReference type="RefSeq" id="WP_153466871.1">
    <property type="nucleotide sequence ID" value="NZ_WBOF01000002.1"/>
</dbReference>
<dbReference type="OrthoDB" id="4778048at2"/>
<accession>A0A6N7KXC1</accession>